<dbReference type="Proteomes" id="UP000269945">
    <property type="component" value="Unassembled WGS sequence"/>
</dbReference>
<protein>
    <submittedName>
        <fullName evidence="1">Uncharacterized protein</fullName>
    </submittedName>
</protein>
<dbReference type="EMBL" id="CYRY02002742">
    <property type="protein sequence ID" value="VCW67460.1"/>
    <property type="molecule type" value="Genomic_DNA"/>
</dbReference>
<proteinExistence type="predicted"/>
<keyword evidence="2" id="KW-1185">Reference proteome</keyword>
<evidence type="ECO:0000313" key="1">
    <source>
        <dbReference type="EMBL" id="VCW67460.1"/>
    </source>
</evidence>
<gene>
    <name evidence="1" type="ORF">BN2614_LOCUS1</name>
</gene>
<dbReference type="AlphaFoldDB" id="A0A9X9PV24"/>
<reference evidence="1 2" key="1">
    <citation type="submission" date="2018-10" db="EMBL/GenBank/DDBJ databases">
        <authorList>
            <person name="Ekblom R."/>
            <person name="Jareborg N."/>
        </authorList>
    </citation>
    <scope>NUCLEOTIDE SEQUENCE [LARGE SCALE GENOMIC DNA]</scope>
    <source>
        <tissue evidence="1">Muscle</tissue>
    </source>
</reference>
<evidence type="ECO:0000313" key="2">
    <source>
        <dbReference type="Proteomes" id="UP000269945"/>
    </source>
</evidence>
<name>A0A9X9PV24_GULGU</name>
<comment type="caution">
    <text evidence="1">The sequence shown here is derived from an EMBL/GenBank/DDBJ whole genome shotgun (WGS) entry which is preliminary data.</text>
</comment>
<sequence length="35" mass="4058">MLSYLWSRVAGANQNLCITLRDTLQRPIKRIKGLQ</sequence>
<accession>A0A9X9PV24</accession>
<organism evidence="1 2">
    <name type="scientific">Gulo gulo</name>
    <name type="common">Wolverine</name>
    <name type="synonym">Gluton</name>
    <dbReference type="NCBI Taxonomy" id="48420"/>
    <lineage>
        <taxon>Eukaryota</taxon>
        <taxon>Metazoa</taxon>
        <taxon>Chordata</taxon>
        <taxon>Craniata</taxon>
        <taxon>Vertebrata</taxon>
        <taxon>Euteleostomi</taxon>
        <taxon>Mammalia</taxon>
        <taxon>Eutheria</taxon>
        <taxon>Laurasiatheria</taxon>
        <taxon>Carnivora</taxon>
        <taxon>Caniformia</taxon>
        <taxon>Musteloidea</taxon>
        <taxon>Mustelidae</taxon>
        <taxon>Guloninae</taxon>
        <taxon>Gulo</taxon>
    </lineage>
</organism>